<dbReference type="PRINTS" id="PR00943">
    <property type="entry name" value="CUATPASE"/>
</dbReference>
<dbReference type="Pfam" id="PF00702">
    <property type="entry name" value="Hydrolase"/>
    <property type="match status" value="1"/>
</dbReference>
<dbReference type="InterPro" id="IPR023214">
    <property type="entry name" value="HAD_sf"/>
</dbReference>
<dbReference type="InterPro" id="IPR006121">
    <property type="entry name" value="HMA_dom"/>
</dbReference>
<evidence type="ECO:0000256" key="12">
    <source>
        <dbReference type="RuleBase" id="RU362081"/>
    </source>
</evidence>
<accession>A0A150H622</accession>
<dbReference type="FunFam" id="3.30.70.100:FF:000005">
    <property type="entry name" value="Copper-exporting P-type ATPase A"/>
    <property type="match status" value="1"/>
</dbReference>
<dbReference type="SUPFAM" id="SSF56784">
    <property type="entry name" value="HAD-like"/>
    <property type="match status" value="1"/>
</dbReference>
<dbReference type="Gene3D" id="3.40.50.1000">
    <property type="entry name" value="HAD superfamily/HAD-like"/>
    <property type="match status" value="1"/>
</dbReference>
<dbReference type="PANTHER" id="PTHR43520:SF8">
    <property type="entry name" value="P-TYPE CU(+) TRANSPORTER"/>
    <property type="match status" value="1"/>
</dbReference>
<dbReference type="Gene3D" id="3.30.70.100">
    <property type="match status" value="1"/>
</dbReference>
<dbReference type="SFLD" id="SFLDS00003">
    <property type="entry name" value="Haloacid_Dehalogenase"/>
    <property type="match status" value="1"/>
</dbReference>
<dbReference type="PATRIC" id="fig|479117.4.peg.1961"/>
<dbReference type="InterPro" id="IPR023299">
    <property type="entry name" value="ATPase_P-typ_cyto_dom_N"/>
</dbReference>
<dbReference type="EMBL" id="LQQC01000012">
    <property type="protein sequence ID" value="KXZ57455.1"/>
    <property type="molecule type" value="Genomic_DNA"/>
</dbReference>
<dbReference type="NCBIfam" id="TIGR01494">
    <property type="entry name" value="ATPase_P-type"/>
    <property type="match status" value="1"/>
</dbReference>
<feature type="transmembrane region" description="Helical" evidence="12">
    <location>
        <begin position="358"/>
        <end position="380"/>
    </location>
</feature>
<dbReference type="InterPro" id="IPR027256">
    <property type="entry name" value="P-typ_ATPase_IB"/>
</dbReference>
<keyword evidence="14" id="KW-0378">Hydrolase</keyword>
<organism evidence="14 15">
    <name type="scientific">Brevibacterium ravenspurgense</name>
    <dbReference type="NCBI Taxonomy" id="479117"/>
    <lineage>
        <taxon>Bacteria</taxon>
        <taxon>Bacillati</taxon>
        <taxon>Actinomycetota</taxon>
        <taxon>Actinomycetes</taxon>
        <taxon>Micrococcales</taxon>
        <taxon>Brevibacteriaceae</taxon>
        <taxon>Brevibacterium</taxon>
    </lineage>
</organism>
<feature type="transmembrane region" description="Helical" evidence="12">
    <location>
        <begin position="130"/>
        <end position="148"/>
    </location>
</feature>
<evidence type="ECO:0000256" key="3">
    <source>
        <dbReference type="ARBA" id="ARBA00022692"/>
    </source>
</evidence>
<dbReference type="InterPro" id="IPR001757">
    <property type="entry name" value="P_typ_ATPase"/>
</dbReference>
<dbReference type="InterPro" id="IPR059000">
    <property type="entry name" value="ATPase_P-type_domA"/>
</dbReference>
<feature type="transmembrane region" description="Helical" evidence="12">
    <location>
        <begin position="107"/>
        <end position="124"/>
    </location>
</feature>
<keyword evidence="8 12" id="KW-1133">Transmembrane helix</keyword>
<evidence type="ECO:0000256" key="1">
    <source>
        <dbReference type="ARBA" id="ARBA00004651"/>
    </source>
</evidence>
<feature type="transmembrane region" description="Helical" evidence="12">
    <location>
        <begin position="386"/>
        <end position="413"/>
    </location>
</feature>
<evidence type="ECO:0000256" key="6">
    <source>
        <dbReference type="ARBA" id="ARBA00022840"/>
    </source>
</evidence>
<evidence type="ECO:0000313" key="14">
    <source>
        <dbReference type="EMBL" id="KXZ57455.1"/>
    </source>
</evidence>
<dbReference type="SUPFAM" id="SSF81653">
    <property type="entry name" value="Calcium ATPase, transduction domain A"/>
    <property type="match status" value="1"/>
</dbReference>
<dbReference type="SUPFAM" id="SSF55008">
    <property type="entry name" value="HMA, heavy metal-associated domain"/>
    <property type="match status" value="1"/>
</dbReference>
<dbReference type="InterPro" id="IPR036412">
    <property type="entry name" value="HAD-like_sf"/>
</dbReference>
<comment type="caution">
    <text evidence="14">The sequence shown here is derived from an EMBL/GenBank/DDBJ whole genome shotgun (WGS) entry which is preliminary data.</text>
</comment>
<keyword evidence="15" id="KW-1185">Reference proteome</keyword>
<dbReference type="InterPro" id="IPR018303">
    <property type="entry name" value="ATPase_P-typ_P_site"/>
</dbReference>
<keyword evidence="6 12" id="KW-0067">ATP-binding</keyword>
<dbReference type="PROSITE" id="PS50846">
    <property type="entry name" value="HMA_2"/>
    <property type="match status" value="1"/>
</dbReference>
<dbReference type="Pfam" id="PF00122">
    <property type="entry name" value="E1-E2_ATPase"/>
    <property type="match status" value="1"/>
</dbReference>
<feature type="domain" description="HMA" evidence="13">
    <location>
        <begin position="22"/>
        <end position="86"/>
    </location>
</feature>
<keyword evidence="5 12" id="KW-0547">Nucleotide-binding</keyword>
<keyword evidence="7" id="KW-1278">Translocase</keyword>
<sequence length="745" mass="77627">MTPTPAEHPDPIGSSTSATQVREVDLAITGMTCASCSSRVQKKLNRLDGVEAVVNLPLNSAHVEVSSDVTDEDLIAVVEKTGYGASVQSFEDPADEPDLASRFRTRLIVSAILGAPVIAISMVMSWHFPGWHWLILALSLPVVTWGAWPFHEAAFKAARGFSSTMDTLISVGVITATLYSLWTVFAQAAAGNWVLPHNAHVWFEAAVAVTVFLLAGRVLEHRAKSNATKALRELINLGSKVALLVETDADGRVTERTIPADQLRVGDVFRVRPGETIAADGTVVGGTSAVDESMLTGESAPVEVTEGSKVTGATMNTSGTLTVRADRVGSDTTLAEMSRLVARAQTGKPAAQRIADSISAVFVPTILGIAVLTLLGWGIIGGDWIYGLHAAITVVVIACPCALGLATPTALAVSSGRGSQLGILVSGPETMEAARTLDTVVLDKTGTVTEGRMRVVSHDLTPDDLTLAAAAESASEHPISRAVVQAASHIDEAEAGSDSPVSVSREVTDFAIISGGGITATVDGHKVLVGSSALLADQGVAVPEVADHPAATEVAVAVDGEFRGRAWVADTIKDSAKPAIDELHELGLRAVLLTGDNPVSAQAVADAIGIDEVHAGVKPEDKYAHVQALQTEGRSVAMVGDGVNDAAALAGADLGVAMGTGTDVAIAASDITLMRSDPQQIPQAIRLSHRTVRSIKQNLFWAFIYNVLAVPIAVSGKLDPMIAGAAMAFSSVFVVLNSLRLLRFK</sequence>
<dbReference type="PROSITE" id="PS01047">
    <property type="entry name" value="HMA_1"/>
    <property type="match status" value="1"/>
</dbReference>
<dbReference type="SUPFAM" id="SSF81665">
    <property type="entry name" value="Calcium ATPase, transmembrane domain M"/>
    <property type="match status" value="1"/>
</dbReference>
<dbReference type="CDD" id="cd02094">
    <property type="entry name" value="P-type_ATPase_Cu-like"/>
    <property type="match status" value="1"/>
</dbReference>
<evidence type="ECO:0000256" key="11">
    <source>
        <dbReference type="ARBA" id="ARBA00074171"/>
    </source>
</evidence>
<dbReference type="Proteomes" id="UP000243589">
    <property type="component" value="Unassembled WGS sequence"/>
</dbReference>
<dbReference type="InterPro" id="IPR044492">
    <property type="entry name" value="P_typ_ATPase_HD_dom"/>
</dbReference>
<dbReference type="SFLD" id="SFLDF00027">
    <property type="entry name" value="p-type_atpase"/>
    <property type="match status" value="1"/>
</dbReference>
<keyword evidence="9 12" id="KW-0472">Membrane</keyword>
<dbReference type="PRINTS" id="PR00119">
    <property type="entry name" value="CATATPASE"/>
</dbReference>
<protein>
    <recommendedName>
        <fullName evidence="11">Cation-transporting P-type ATPase B</fullName>
    </recommendedName>
</protein>
<evidence type="ECO:0000256" key="9">
    <source>
        <dbReference type="ARBA" id="ARBA00023136"/>
    </source>
</evidence>
<dbReference type="Pfam" id="PF00403">
    <property type="entry name" value="HMA"/>
    <property type="match status" value="1"/>
</dbReference>
<dbReference type="InterPro" id="IPR036163">
    <property type="entry name" value="HMA_dom_sf"/>
</dbReference>
<keyword evidence="12" id="KW-1003">Cell membrane</keyword>
<name>A0A150H622_9MICO</name>
<dbReference type="NCBIfam" id="TIGR01525">
    <property type="entry name" value="ATPase-IB_hvy"/>
    <property type="match status" value="1"/>
</dbReference>
<dbReference type="AlphaFoldDB" id="A0A150H622"/>
<dbReference type="InterPro" id="IPR017969">
    <property type="entry name" value="Heavy-metal-associated_CS"/>
</dbReference>
<proteinExistence type="inferred from homology"/>
<evidence type="ECO:0000256" key="5">
    <source>
        <dbReference type="ARBA" id="ARBA00022741"/>
    </source>
</evidence>
<feature type="transmembrane region" description="Helical" evidence="12">
    <location>
        <begin position="201"/>
        <end position="219"/>
    </location>
</feature>
<comment type="similarity">
    <text evidence="2 12">Belongs to the cation transport ATPase (P-type) (TC 3.A.3) family. Type IB subfamily.</text>
</comment>
<dbReference type="GO" id="GO:0005507">
    <property type="term" value="F:copper ion binding"/>
    <property type="evidence" value="ECO:0007669"/>
    <property type="project" value="TreeGrafter"/>
</dbReference>
<gene>
    <name evidence="14" type="primary">copA</name>
    <name evidence="14" type="ORF">Bravens_01977</name>
</gene>
<keyword evidence="3 12" id="KW-0812">Transmembrane</keyword>
<comment type="catalytic activity">
    <reaction evidence="10">
        <text>ATP + H2O = ADP + phosphate + H(+)</text>
        <dbReference type="Rhea" id="RHEA:13065"/>
        <dbReference type="ChEBI" id="CHEBI:15377"/>
        <dbReference type="ChEBI" id="CHEBI:15378"/>
        <dbReference type="ChEBI" id="CHEBI:30616"/>
        <dbReference type="ChEBI" id="CHEBI:43474"/>
        <dbReference type="ChEBI" id="CHEBI:456216"/>
    </reaction>
</comment>
<dbReference type="SFLD" id="SFLDG00002">
    <property type="entry name" value="C1.7:_P-type_atpase_like"/>
    <property type="match status" value="1"/>
</dbReference>
<evidence type="ECO:0000256" key="7">
    <source>
        <dbReference type="ARBA" id="ARBA00022967"/>
    </source>
</evidence>
<dbReference type="PROSITE" id="PS00154">
    <property type="entry name" value="ATPASE_E1_E2"/>
    <property type="match status" value="1"/>
</dbReference>
<dbReference type="GO" id="GO:0005524">
    <property type="term" value="F:ATP binding"/>
    <property type="evidence" value="ECO:0007669"/>
    <property type="project" value="UniProtKB-UniRule"/>
</dbReference>
<feature type="transmembrane region" description="Helical" evidence="12">
    <location>
        <begin position="168"/>
        <end position="189"/>
    </location>
</feature>
<dbReference type="Gene3D" id="2.70.150.10">
    <property type="entry name" value="Calcium-transporting ATPase, cytoplasmic transduction domain A"/>
    <property type="match status" value="1"/>
</dbReference>
<dbReference type="Gene3D" id="3.40.1110.10">
    <property type="entry name" value="Calcium-transporting ATPase, cytoplasmic domain N"/>
    <property type="match status" value="1"/>
</dbReference>
<dbReference type="GO" id="GO:0043682">
    <property type="term" value="F:P-type divalent copper transporter activity"/>
    <property type="evidence" value="ECO:0007669"/>
    <property type="project" value="TreeGrafter"/>
</dbReference>
<evidence type="ECO:0000256" key="4">
    <source>
        <dbReference type="ARBA" id="ARBA00022723"/>
    </source>
</evidence>
<dbReference type="InterPro" id="IPR008250">
    <property type="entry name" value="ATPase_P-typ_transduc_dom_A_sf"/>
</dbReference>
<keyword evidence="4 12" id="KW-0479">Metal-binding</keyword>
<feature type="transmembrane region" description="Helical" evidence="12">
    <location>
        <begin position="722"/>
        <end position="742"/>
    </location>
</feature>
<dbReference type="InterPro" id="IPR023298">
    <property type="entry name" value="ATPase_P-typ_TM_dom_sf"/>
</dbReference>
<evidence type="ECO:0000256" key="2">
    <source>
        <dbReference type="ARBA" id="ARBA00006024"/>
    </source>
</evidence>
<dbReference type="RefSeq" id="WP_082791130.1">
    <property type="nucleotide sequence ID" value="NZ_LQQC01000012.1"/>
</dbReference>
<comment type="subcellular location">
    <subcellularLocation>
        <location evidence="1">Cell membrane</location>
        <topology evidence="1">Multi-pass membrane protein</topology>
    </subcellularLocation>
</comment>
<dbReference type="CDD" id="cd00371">
    <property type="entry name" value="HMA"/>
    <property type="match status" value="1"/>
</dbReference>
<evidence type="ECO:0000256" key="8">
    <source>
        <dbReference type="ARBA" id="ARBA00022989"/>
    </source>
</evidence>
<reference evidence="14 15" key="1">
    <citation type="submission" date="2016-01" db="EMBL/GenBank/DDBJ databases">
        <title>Use of Whole Genome Sequencing to ascertain that Brevibacterium massiliense (Roux, Raoult 2009) is a later heterotypic synonym of Brevibacterium ravenspurgense (Mages 2008).</title>
        <authorList>
            <person name="Bernier A.-M."/>
            <person name="Burdz T."/>
            <person name="Huynh C."/>
            <person name="Pachecho A.L."/>
            <person name="Wiebe D."/>
            <person name="Bonner C."/>
            <person name="Bernard K."/>
        </authorList>
    </citation>
    <scope>NUCLEOTIDE SEQUENCE [LARGE SCALE GENOMIC DNA]</scope>
    <source>
        <strain evidence="14 15">CCUG56047</strain>
    </source>
</reference>
<dbReference type="NCBIfam" id="TIGR01511">
    <property type="entry name" value="ATPase-IB1_Cu"/>
    <property type="match status" value="1"/>
</dbReference>
<dbReference type="GO" id="GO:0016887">
    <property type="term" value="F:ATP hydrolysis activity"/>
    <property type="evidence" value="ECO:0007669"/>
    <property type="project" value="InterPro"/>
</dbReference>
<feature type="transmembrane region" description="Helical" evidence="12">
    <location>
        <begin position="699"/>
        <end position="716"/>
    </location>
</feature>
<evidence type="ECO:0000256" key="10">
    <source>
        <dbReference type="ARBA" id="ARBA00049360"/>
    </source>
</evidence>
<evidence type="ECO:0000313" key="15">
    <source>
        <dbReference type="Proteomes" id="UP000243589"/>
    </source>
</evidence>
<dbReference type="GO" id="GO:0005886">
    <property type="term" value="C:plasma membrane"/>
    <property type="evidence" value="ECO:0007669"/>
    <property type="project" value="UniProtKB-SubCell"/>
</dbReference>
<evidence type="ECO:0000259" key="13">
    <source>
        <dbReference type="PROSITE" id="PS50846"/>
    </source>
</evidence>
<dbReference type="PANTHER" id="PTHR43520">
    <property type="entry name" value="ATP7, ISOFORM B"/>
    <property type="match status" value="1"/>
</dbReference>
<dbReference type="FunFam" id="2.70.150.10:FF:000002">
    <property type="entry name" value="Copper-transporting ATPase 1, putative"/>
    <property type="match status" value="1"/>
</dbReference>
<dbReference type="GO" id="GO:0055070">
    <property type="term" value="P:copper ion homeostasis"/>
    <property type="evidence" value="ECO:0007669"/>
    <property type="project" value="TreeGrafter"/>
</dbReference>